<comment type="caution">
    <text evidence="1">The sequence shown here is derived from an EMBL/GenBank/DDBJ whole genome shotgun (WGS) entry which is preliminary data.</text>
</comment>
<dbReference type="EMBL" id="QZJZ01000065">
    <property type="protein sequence ID" value="RJP58517.1"/>
    <property type="molecule type" value="Genomic_DNA"/>
</dbReference>
<sequence>MTLISWYCTNSKINQAFRLSPRIKDQSLSLTIHKYYIQNKRKFSLLDIFMDSSHGIFIADIRSNKYIKHEMRSI</sequence>
<accession>A0A3A4R6V6</accession>
<evidence type="ECO:0000313" key="2">
    <source>
        <dbReference type="Proteomes" id="UP000266426"/>
    </source>
</evidence>
<reference evidence="1 2" key="1">
    <citation type="journal article" date="2017" name="ISME J.">
        <title>Energy and carbon metabolisms in a deep terrestrial subsurface fluid microbial community.</title>
        <authorList>
            <person name="Momper L."/>
            <person name="Jungbluth S.P."/>
            <person name="Lee M.D."/>
            <person name="Amend J.P."/>
        </authorList>
    </citation>
    <scope>NUCLEOTIDE SEQUENCE [LARGE SCALE GENOMIC DNA]</scope>
    <source>
        <strain evidence="1">SURF_26</strain>
    </source>
</reference>
<dbReference type="AlphaFoldDB" id="A0A3A4R6V6"/>
<dbReference type="Proteomes" id="UP000266426">
    <property type="component" value="Unassembled WGS sequence"/>
</dbReference>
<gene>
    <name evidence="1" type="ORF">C4541_07735</name>
</gene>
<proteinExistence type="predicted"/>
<protein>
    <submittedName>
        <fullName evidence="1">Uncharacterized protein</fullName>
    </submittedName>
</protein>
<name>A0A3A4R6V6_9BACT</name>
<organism evidence="1 2">
    <name type="scientific">Candidatus Auribacter fodinae</name>
    <dbReference type="NCBI Taxonomy" id="2093366"/>
    <lineage>
        <taxon>Bacteria</taxon>
        <taxon>Pseudomonadati</taxon>
        <taxon>Candidatus Auribacterota</taxon>
        <taxon>Candidatus Auribacteria</taxon>
        <taxon>Candidatus Auribacterales</taxon>
        <taxon>Candidatus Auribacteraceae</taxon>
        <taxon>Candidatus Auribacter</taxon>
    </lineage>
</organism>
<evidence type="ECO:0000313" key="1">
    <source>
        <dbReference type="EMBL" id="RJP58517.1"/>
    </source>
</evidence>